<evidence type="ECO:0000313" key="2">
    <source>
        <dbReference type="Proteomes" id="UP000232101"/>
    </source>
</evidence>
<organism evidence="1 2">
    <name type="scientific">Lysinibacillus xylanilyticus</name>
    <dbReference type="NCBI Taxonomy" id="582475"/>
    <lineage>
        <taxon>Bacteria</taxon>
        <taxon>Bacillati</taxon>
        <taxon>Bacillota</taxon>
        <taxon>Bacilli</taxon>
        <taxon>Bacillales</taxon>
        <taxon>Bacillaceae</taxon>
        <taxon>Lysinibacillus</taxon>
    </lineage>
</organism>
<accession>A0A2M9QA69</accession>
<name>A0A2M9QA69_9BACI</name>
<dbReference type="EMBL" id="PHQY01000321">
    <property type="protein sequence ID" value="PJO44968.1"/>
    <property type="molecule type" value="Genomic_DNA"/>
</dbReference>
<comment type="caution">
    <text evidence="1">The sequence shown here is derived from an EMBL/GenBank/DDBJ whole genome shotgun (WGS) entry which is preliminary data.</text>
</comment>
<protein>
    <submittedName>
        <fullName evidence="1">Uncharacterized protein</fullName>
    </submittedName>
</protein>
<dbReference type="STRING" id="582475.ACZ11_08750"/>
<sequence>MKKLLLLTIGIIFFLVGTFVFYNKLYLPPLPIENISKKTVIEKINDSETRMVKLSNENGQEWYVIKERDTSVADEMIKEMLDQIGWTFKQKDGNGLFFERHGENLIVATQKWTEDYVLVKIPVNFNE</sequence>
<dbReference type="Proteomes" id="UP000232101">
    <property type="component" value="Unassembled WGS sequence"/>
</dbReference>
<dbReference type="AlphaFoldDB" id="A0A2M9QA69"/>
<gene>
    <name evidence="1" type="ORF">CWD94_02770</name>
</gene>
<evidence type="ECO:0000313" key="1">
    <source>
        <dbReference type="EMBL" id="PJO44968.1"/>
    </source>
</evidence>
<proteinExistence type="predicted"/>
<dbReference type="RefSeq" id="WP_100541915.1">
    <property type="nucleotide sequence ID" value="NZ_PHQY01000321.1"/>
</dbReference>
<reference evidence="1 2" key="1">
    <citation type="submission" date="2017-11" db="EMBL/GenBank/DDBJ databases">
        <title>Bacterial isolate from king chilli rhizosphere.</title>
        <authorList>
            <person name="Takhelmayum P."/>
            <person name="Sarangthem I."/>
        </authorList>
    </citation>
    <scope>NUCLEOTIDE SEQUENCE [LARGE SCALE GENOMIC DNA]</scope>
    <source>
        <strain evidence="2">t26</strain>
    </source>
</reference>